<gene>
    <name evidence="2" type="ORF">ACFFX0_04760</name>
</gene>
<evidence type="ECO:0000313" key="2">
    <source>
        <dbReference type="EMBL" id="MFB9070533.1"/>
    </source>
</evidence>
<dbReference type="EMBL" id="JBHMFI010000001">
    <property type="protein sequence ID" value="MFB9070533.1"/>
    <property type="molecule type" value="Genomic_DNA"/>
</dbReference>
<name>A0ABV5FV29_9MICC</name>
<evidence type="ECO:0000313" key="3">
    <source>
        <dbReference type="Proteomes" id="UP001589575"/>
    </source>
</evidence>
<evidence type="ECO:0000256" key="1">
    <source>
        <dbReference type="SAM" id="MobiDB-lite"/>
    </source>
</evidence>
<keyword evidence="3" id="KW-1185">Reference proteome</keyword>
<comment type="caution">
    <text evidence="2">The sequence shown here is derived from an EMBL/GenBank/DDBJ whole genome shotgun (WGS) entry which is preliminary data.</text>
</comment>
<organism evidence="2 3">
    <name type="scientific">Citricoccus parietis</name>
    <dbReference type="NCBI Taxonomy" id="592307"/>
    <lineage>
        <taxon>Bacteria</taxon>
        <taxon>Bacillati</taxon>
        <taxon>Actinomycetota</taxon>
        <taxon>Actinomycetes</taxon>
        <taxon>Micrococcales</taxon>
        <taxon>Micrococcaceae</taxon>
        <taxon>Citricoccus</taxon>
    </lineage>
</organism>
<sequence length="52" mass="5673">MFKTLNVCSKPRQGLRVTGGEAALRLVNQSITHPRSSPAGAGWHRACRRSPD</sequence>
<reference evidence="2 3" key="1">
    <citation type="submission" date="2024-09" db="EMBL/GenBank/DDBJ databases">
        <authorList>
            <person name="Sun Q."/>
            <person name="Mori K."/>
        </authorList>
    </citation>
    <scope>NUCLEOTIDE SEQUENCE [LARGE SCALE GENOMIC DNA]</scope>
    <source>
        <strain evidence="2 3">CCM 7609</strain>
    </source>
</reference>
<proteinExistence type="predicted"/>
<dbReference type="Proteomes" id="UP001589575">
    <property type="component" value="Unassembled WGS sequence"/>
</dbReference>
<feature type="region of interest" description="Disordered" evidence="1">
    <location>
        <begin position="32"/>
        <end position="52"/>
    </location>
</feature>
<protein>
    <submittedName>
        <fullName evidence="2">Uncharacterized protein</fullName>
    </submittedName>
</protein>
<accession>A0ABV5FV29</accession>